<protein>
    <submittedName>
        <fullName evidence="2">Uncharacterized protein</fullName>
    </submittedName>
</protein>
<name>A0A0F8ZUS3_9ZZZZ</name>
<evidence type="ECO:0000313" key="2">
    <source>
        <dbReference type="EMBL" id="KKK97603.1"/>
    </source>
</evidence>
<dbReference type="EMBL" id="LAZR01045978">
    <property type="protein sequence ID" value="KKK97603.1"/>
    <property type="molecule type" value="Genomic_DNA"/>
</dbReference>
<organism evidence="2">
    <name type="scientific">marine sediment metagenome</name>
    <dbReference type="NCBI Taxonomy" id="412755"/>
    <lineage>
        <taxon>unclassified sequences</taxon>
        <taxon>metagenomes</taxon>
        <taxon>ecological metagenomes</taxon>
    </lineage>
</organism>
<gene>
    <name evidence="2" type="ORF">LCGC14_2651090</name>
</gene>
<feature type="compositionally biased region" description="Basic and acidic residues" evidence="1">
    <location>
        <begin position="52"/>
        <end position="64"/>
    </location>
</feature>
<dbReference type="AlphaFoldDB" id="A0A0F8ZUS3"/>
<evidence type="ECO:0000256" key="1">
    <source>
        <dbReference type="SAM" id="MobiDB-lite"/>
    </source>
</evidence>
<feature type="region of interest" description="Disordered" evidence="1">
    <location>
        <begin position="52"/>
        <end position="73"/>
    </location>
</feature>
<comment type="caution">
    <text evidence="2">The sequence shown here is derived from an EMBL/GenBank/DDBJ whole genome shotgun (WGS) entry which is preliminary data.</text>
</comment>
<sequence length="73" mass="7688">MDKNEIGNAILKAPKGASMVCVIQGVHSYVVLRTDKLLPGAAKGVWEGMFGEEKPDGQELKNGKECSSGQALG</sequence>
<accession>A0A0F8ZUS3</accession>
<proteinExistence type="predicted"/>
<reference evidence="2" key="1">
    <citation type="journal article" date="2015" name="Nature">
        <title>Complex archaea that bridge the gap between prokaryotes and eukaryotes.</title>
        <authorList>
            <person name="Spang A."/>
            <person name="Saw J.H."/>
            <person name="Jorgensen S.L."/>
            <person name="Zaremba-Niedzwiedzka K."/>
            <person name="Martijn J."/>
            <person name="Lind A.E."/>
            <person name="van Eijk R."/>
            <person name="Schleper C."/>
            <person name="Guy L."/>
            <person name="Ettema T.J."/>
        </authorList>
    </citation>
    <scope>NUCLEOTIDE SEQUENCE</scope>
</reference>